<dbReference type="SUPFAM" id="SSF103511">
    <property type="entry name" value="Chlorophyll a-b binding protein"/>
    <property type="match status" value="1"/>
</dbReference>
<dbReference type="PANTHER" id="PTHR24089">
    <property type="entry name" value="SOLUTE CARRIER FAMILY 25"/>
    <property type="match status" value="1"/>
</dbReference>
<dbReference type="Gramene" id="Bo2g158830.1">
    <property type="protein sequence ID" value="Bo2g158830.1"/>
    <property type="gene ID" value="Bo2g158830"/>
</dbReference>
<protein>
    <submittedName>
        <fullName evidence="7">Uncharacterized protein</fullName>
    </submittedName>
</protein>
<evidence type="ECO:0000256" key="4">
    <source>
        <dbReference type="ARBA" id="ARBA00023136"/>
    </source>
</evidence>
<keyword evidence="8" id="KW-1185">Reference proteome</keyword>
<dbReference type="SUPFAM" id="SSF75632">
    <property type="entry name" value="Cullin homology domain"/>
    <property type="match status" value="1"/>
</dbReference>
<evidence type="ECO:0000256" key="1">
    <source>
        <dbReference type="ARBA" id="ARBA00004141"/>
    </source>
</evidence>
<dbReference type="PROSITE" id="PS50920">
    <property type="entry name" value="SOLCAR"/>
    <property type="match status" value="1"/>
</dbReference>
<dbReference type="InterPro" id="IPR023395">
    <property type="entry name" value="MCP_dom_sf"/>
</dbReference>
<reference evidence="7" key="2">
    <citation type="submission" date="2015-03" db="UniProtKB">
        <authorList>
            <consortium name="EnsemblPlants"/>
        </authorList>
    </citation>
    <scope>IDENTIFICATION</scope>
</reference>
<dbReference type="HOGENOM" id="CLU_837716_0_0_1"/>
<dbReference type="Pfam" id="PF00153">
    <property type="entry name" value="Mito_carr"/>
    <property type="match status" value="1"/>
</dbReference>
<keyword evidence="4 5" id="KW-0472">Membrane</keyword>
<keyword evidence="2 5" id="KW-0812">Transmembrane</keyword>
<dbReference type="SUPFAM" id="SSF103506">
    <property type="entry name" value="Mitochondrial carrier"/>
    <property type="match status" value="1"/>
</dbReference>
<reference evidence="7 8" key="1">
    <citation type="journal article" date="2014" name="Genome Biol.">
        <title>Transcriptome and methylome profiling reveals relics of genome dominance in the mesopolyploid Brassica oleracea.</title>
        <authorList>
            <person name="Parkin I.A."/>
            <person name="Koh C."/>
            <person name="Tang H."/>
            <person name="Robinson S.J."/>
            <person name="Kagale S."/>
            <person name="Clarke W.E."/>
            <person name="Town C.D."/>
            <person name="Nixon J."/>
            <person name="Krishnakumar V."/>
            <person name="Bidwell S.L."/>
            <person name="Denoeud F."/>
            <person name="Belcram H."/>
            <person name="Links M.G."/>
            <person name="Just J."/>
            <person name="Clarke C."/>
            <person name="Bender T."/>
            <person name="Huebert T."/>
            <person name="Mason A.S."/>
            <person name="Pires J.C."/>
            <person name="Barker G."/>
            <person name="Moore J."/>
            <person name="Walley P.G."/>
            <person name="Manoli S."/>
            <person name="Batley J."/>
            <person name="Edwards D."/>
            <person name="Nelson M.N."/>
            <person name="Wang X."/>
            <person name="Paterson A.H."/>
            <person name="King G."/>
            <person name="Bancroft I."/>
            <person name="Chalhoub B."/>
            <person name="Sharpe A.G."/>
        </authorList>
    </citation>
    <scope>NUCLEOTIDE SEQUENCE</scope>
    <source>
        <strain evidence="7 8">cv. TO1000</strain>
    </source>
</reference>
<comment type="similarity">
    <text evidence="6">Belongs to the mitochondrial carrier (TC 2.A.29) family.</text>
</comment>
<dbReference type="InterPro" id="IPR018108">
    <property type="entry name" value="MCP_transmembrane"/>
</dbReference>
<evidence type="ECO:0000256" key="3">
    <source>
        <dbReference type="ARBA" id="ARBA00022737"/>
    </source>
</evidence>
<dbReference type="InterPro" id="IPR036317">
    <property type="entry name" value="Cullin_homology_sf"/>
</dbReference>
<keyword evidence="6" id="KW-0813">Transport</keyword>
<dbReference type="Gene3D" id="1.50.40.10">
    <property type="entry name" value="Mitochondrial carrier domain"/>
    <property type="match status" value="1"/>
</dbReference>
<proteinExistence type="inferred from homology"/>
<feature type="repeat" description="Solcar" evidence="5">
    <location>
        <begin position="56"/>
        <end position="134"/>
    </location>
</feature>
<accession>A0A0D3AXP9</accession>
<keyword evidence="3" id="KW-0677">Repeat</keyword>
<evidence type="ECO:0000313" key="7">
    <source>
        <dbReference type="EnsemblPlants" id="Bo2g158830.1"/>
    </source>
</evidence>
<organism evidence="7 8">
    <name type="scientific">Brassica oleracea var. oleracea</name>
    <dbReference type="NCBI Taxonomy" id="109376"/>
    <lineage>
        <taxon>Eukaryota</taxon>
        <taxon>Viridiplantae</taxon>
        <taxon>Streptophyta</taxon>
        <taxon>Embryophyta</taxon>
        <taxon>Tracheophyta</taxon>
        <taxon>Spermatophyta</taxon>
        <taxon>Magnoliopsida</taxon>
        <taxon>eudicotyledons</taxon>
        <taxon>Gunneridae</taxon>
        <taxon>Pentapetalae</taxon>
        <taxon>rosids</taxon>
        <taxon>malvids</taxon>
        <taxon>Brassicales</taxon>
        <taxon>Brassicaceae</taxon>
        <taxon>Brassiceae</taxon>
        <taxon>Brassica</taxon>
    </lineage>
</organism>
<dbReference type="STRING" id="109376.A0A0D3AXP9"/>
<dbReference type="GO" id="GO:0016020">
    <property type="term" value="C:membrane"/>
    <property type="evidence" value="ECO:0007669"/>
    <property type="project" value="UniProtKB-SubCell"/>
</dbReference>
<evidence type="ECO:0000256" key="2">
    <source>
        <dbReference type="ARBA" id="ARBA00022692"/>
    </source>
</evidence>
<comment type="subcellular location">
    <subcellularLocation>
        <location evidence="1">Membrane</location>
        <topology evidence="1">Multi-pass membrane protein</topology>
    </subcellularLocation>
</comment>
<dbReference type="AlphaFoldDB" id="A0A0D3AXP9"/>
<sequence>MAENAYASAIFLLLNKTDYDIDTEIRTVELLKAIPPFFFFTLKLKLLAYFYNTELGENELSVVDILTSTILSTNFWPPIQDEPLVLPGPVDKLLSDYAKKKVLKVIGKGNLPQVIRIVPYSAIQLFAYETYKKLFRREDGELSVLGSLGAGACAGMTLDRAGSTLLKVIGREMPGTVAPLVTRNKPALPLDTIFKKRKTDLNGLSLNRFVGIVEREGVIGLYRGFVPNALKSMPSSRWPQLPPPPLLRPEWLDGSLVGDYVFDPFGLGKPAEYLQFDIDSLDQNLAKNPYGSGRSQVDSVSTVQRSVRKGNAFSGKIRSNENVSAVPKFDEV</sequence>
<name>A0A0D3AXP9_BRAOL</name>
<dbReference type="eggNOG" id="KOG0752">
    <property type="taxonomic scope" value="Eukaryota"/>
</dbReference>
<dbReference type="EnsemblPlants" id="Bo2g158830.1">
    <property type="protein sequence ID" value="Bo2g158830.1"/>
    <property type="gene ID" value="Bo2g158830"/>
</dbReference>
<dbReference type="Proteomes" id="UP000032141">
    <property type="component" value="Chromosome C2"/>
</dbReference>
<evidence type="ECO:0000256" key="6">
    <source>
        <dbReference type="RuleBase" id="RU000488"/>
    </source>
</evidence>
<dbReference type="Gene3D" id="1.10.3460.10">
    <property type="entry name" value="Chlorophyll a/b binding protein domain"/>
    <property type="match status" value="1"/>
</dbReference>
<evidence type="ECO:0000313" key="8">
    <source>
        <dbReference type="Proteomes" id="UP000032141"/>
    </source>
</evidence>
<evidence type="ECO:0000256" key="5">
    <source>
        <dbReference type="PROSITE-ProRule" id="PRU00282"/>
    </source>
</evidence>
<dbReference type="eggNOG" id="KOG2165">
    <property type="taxonomic scope" value="Eukaryota"/>
</dbReference>